<proteinExistence type="predicted"/>
<organism evidence="2 3">
    <name type="scientific">Candidatus Limisoma intestinavium</name>
    <dbReference type="NCBI Taxonomy" id="2840856"/>
    <lineage>
        <taxon>Bacteria</taxon>
        <taxon>Pseudomonadati</taxon>
        <taxon>Bacteroidota</taxon>
        <taxon>Bacteroidia</taxon>
        <taxon>Bacteroidales</taxon>
        <taxon>Candidatus Limisoma</taxon>
    </lineage>
</organism>
<dbReference type="AlphaFoldDB" id="A0A9D1ILZ1"/>
<name>A0A9D1ILZ1_9BACT</name>
<keyword evidence="1" id="KW-0732">Signal</keyword>
<dbReference type="Pfam" id="PF11644">
    <property type="entry name" value="DUF3256"/>
    <property type="match status" value="1"/>
</dbReference>
<feature type="chain" id="PRO_5038975196" evidence="1">
    <location>
        <begin position="20"/>
        <end position="228"/>
    </location>
</feature>
<reference evidence="2" key="2">
    <citation type="journal article" date="2021" name="PeerJ">
        <title>Extensive microbial diversity within the chicken gut microbiome revealed by metagenomics and culture.</title>
        <authorList>
            <person name="Gilroy R."/>
            <person name="Ravi A."/>
            <person name="Getino M."/>
            <person name="Pursley I."/>
            <person name="Horton D.L."/>
            <person name="Alikhan N.F."/>
            <person name="Baker D."/>
            <person name="Gharbi K."/>
            <person name="Hall N."/>
            <person name="Watson M."/>
            <person name="Adriaenssens E.M."/>
            <person name="Foster-Nyarko E."/>
            <person name="Jarju S."/>
            <person name="Secka A."/>
            <person name="Antonio M."/>
            <person name="Oren A."/>
            <person name="Chaudhuri R.R."/>
            <person name="La Ragione R."/>
            <person name="Hildebrand F."/>
            <person name="Pallen M.J."/>
        </authorList>
    </citation>
    <scope>NUCLEOTIDE SEQUENCE</scope>
    <source>
        <strain evidence="2">17073</strain>
    </source>
</reference>
<sequence>MKKFLFVVLGIGILSAAYASVPANTGDEAGIGEDADSTAIVQTVRDFFLSESIIPDVFPTIDQLTRMDMLDYYDNGKKEKMPTRLGGEAYIDSLSDNYLKVVTSQSAYTEIAQYTRHGKPMFAIIRTILLPVADSRIRFVDPTESGDLQLLEMPSTEDFLTKDGKKKKEELLKSVDFSLVRLSFLPDGSIEACTTLLDYLSKEDSAEIAPYLTDSIVYRWTGSKFKKK</sequence>
<dbReference type="InterPro" id="IPR021670">
    <property type="entry name" value="DUF3256"/>
</dbReference>
<protein>
    <submittedName>
        <fullName evidence="2">DUF3256 family protein</fullName>
    </submittedName>
</protein>
<accession>A0A9D1ILZ1</accession>
<feature type="signal peptide" evidence="1">
    <location>
        <begin position="1"/>
        <end position="19"/>
    </location>
</feature>
<gene>
    <name evidence="2" type="ORF">IAD18_06980</name>
</gene>
<evidence type="ECO:0000256" key="1">
    <source>
        <dbReference type="SAM" id="SignalP"/>
    </source>
</evidence>
<dbReference type="Proteomes" id="UP000824076">
    <property type="component" value="Unassembled WGS sequence"/>
</dbReference>
<reference evidence="2" key="1">
    <citation type="submission" date="2020-10" db="EMBL/GenBank/DDBJ databases">
        <authorList>
            <person name="Gilroy R."/>
        </authorList>
    </citation>
    <scope>NUCLEOTIDE SEQUENCE</scope>
    <source>
        <strain evidence="2">17073</strain>
    </source>
</reference>
<dbReference type="EMBL" id="DVMS01000196">
    <property type="protein sequence ID" value="HIU39390.1"/>
    <property type="molecule type" value="Genomic_DNA"/>
</dbReference>
<evidence type="ECO:0000313" key="3">
    <source>
        <dbReference type="Proteomes" id="UP000824076"/>
    </source>
</evidence>
<dbReference type="SUPFAM" id="SSF160925">
    <property type="entry name" value="PG1388-like"/>
    <property type="match status" value="1"/>
</dbReference>
<evidence type="ECO:0000313" key="2">
    <source>
        <dbReference type="EMBL" id="HIU39390.1"/>
    </source>
</evidence>
<comment type="caution">
    <text evidence="2">The sequence shown here is derived from an EMBL/GenBank/DDBJ whole genome shotgun (WGS) entry which is preliminary data.</text>
</comment>